<feature type="region of interest" description="Disordered" evidence="1">
    <location>
        <begin position="133"/>
        <end position="202"/>
    </location>
</feature>
<dbReference type="GO" id="GO:0000981">
    <property type="term" value="F:DNA-binding transcription factor activity, RNA polymerase II-specific"/>
    <property type="evidence" value="ECO:0007669"/>
    <property type="project" value="TreeGrafter"/>
</dbReference>
<dbReference type="AlphaFoldDB" id="D8TVH6"/>
<feature type="region of interest" description="Disordered" evidence="1">
    <location>
        <begin position="246"/>
        <end position="299"/>
    </location>
</feature>
<dbReference type="InterPro" id="IPR050560">
    <property type="entry name" value="MYB_TF"/>
</dbReference>
<dbReference type="EMBL" id="GL378339">
    <property type="protein sequence ID" value="EFJ48461.1"/>
    <property type="molecule type" value="Genomic_DNA"/>
</dbReference>
<feature type="domain" description="HTH myb-type" evidence="3">
    <location>
        <begin position="45"/>
        <end position="99"/>
    </location>
</feature>
<dbReference type="RefSeq" id="XP_002950260.1">
    <property type="nucleotide sequence ID" value="XM_002950214.1"/>
</dbReference>
<dbReference type="GeneID" id="9619730"/>
<gene>
    <name evidence="4" type="ORF">VOLCADRAFT_104639</name>
</gene>
<accession>D8TVH6</accession>
<dbReference type="eggNOG" id="KOG0048">
    <property type="taxonomic scope" value="Eukaryota"/>
</dbReference>
<feature type="compositionally biased region" description="Low complexity" evidence="1">
    <location>
        <begin position="156"/>
        <end position="165"/>
    </location>
</feature>
<dbReference type="PROSITE" id="PS50090">
    <property type="entry name" value="MYB_LIKE"/>
    <property type="match status" value="1"/>
</dbReference>
<feature type="domain" description="Myb-like" evidence="2">
    <location>
        <begin position="45"/>
        <end position="95"/>
    </location>
</feature>
<dbReference type="SMART" id="SM00717">
    <property type="entry name" value="SANT"/>
    <property type="match status" value="1"/>
</dbReference>
<evidence type="ECO:0000256" key="1">
    <source>
        <dbReference type="SAM" id="MobiDB-lite"/>
    </source>
</evidence>
<feature type="region of interest" description="Disordered" evidence="1">
    <location>
        <begin position="1"/>
        <end position="46"/>
    </location>
</feature>
<reference evidence="4 5" key="1">
    <citation type="journal article" date="2010" name="Science">
        <title>Genomic analysis of organismal complexity in the multicellular green alga Volvox carteri.</title>
        <authorList>
            <person name="Prochnik S.E."/>
            <person name="Umen J."/>
            <person name="Nedelcu A.M."/>
            <person name="Hallmann A."/>
            <person name="Miller S.M."/>
            <person name="Nishii I."/>
            <person name="Ferris P."/>
            <person name="Kuo A."/>
            <person name="Mitros T."/>
            <person name="Fritz-Laylin L.K."/>
            <person name="Hellsten U."/>
            <person name="Chapman J."/>
            <person name="Simakov O."/>
            <person name="Rensing S.A."/>
            <person name="Terry A."/>
            <person name="Pangilinan J."/>
            <person name="Kapitonov V."/>
            <person name="Jurka J."/>
            <person name="Salamov A."/>
            <person name="Shapiro H."/>
            <person name="Schmutz J."/>
            <person name="Grimwood J."/>
            <person name="Lindquist E."/>
            <person name="Lucas S."/>
            <person name="Grigoriev I.V."/>
            <person name="Schmitt R."/>
            <person name="Kirk D."/>
            <person name="Rokhsar D.S."/>
        </authorList>
    </citation>
    <scope>NUCLEOTIDE SEQUENCE [LARGE SCALE GENOMIC DNA]</scope>
    <source>
        <strain evidence="5">f. Nagariensis / Eve</strain>
    </source>
</reference>
<dbReference type="InterPro" id="IPR001005">
    <property type="entry name" value="SANT/Myb"/>
</dbReference>
<feature type="compositionally biased region" description="Polar residues" evidence="1">
    <location>
        <begin position="250"/>
        <end position="266"/>
    </location>
</feature>
<evidence type="ECO:0000313" key="4">
    <source>
        <dbReference type="EMBL" id="EFJ48461.1"/>
    </source>
</evidence>
<dbReference type="InterPro" id="IPR017930">
    <property type="entry name" value="Myb_dom"/>
</dbReference>
<dbReference type="PANTHER" id="PTHR45614">
    <property type="entry name" value="MYB PROTEIN-RELATED"/>
    <property type="match status" value="1"/>
</dbReference>
<dbReference type="InterPro" id="IPR009057">
    <property type="entry name" value="Homeodomain-like_sf"/>
</dbReference>
<evidence type="ECO:0000313" key="5">
    <source>
        <dbReference type="Proteomes" id="UP000001058"/>
    </source>
</evidence>
<dbReference type="GO" id="GO:0005634">
    <property type="term" value="C:nucleus"/>
    <property type="evidence" value="ECO:0007669"/>
    <property type="project" value="TreeGrafter"/>
</dbReference>
<keyword evidence="5" id="KW-1185">Reference proteome</keyword>
<dbReference type="PANTHER" id="PTHR45614:SF150">
    <property type="entry name" value="MYB-LIKE DNA-BINDING DOMAIN CONTAINING PROTEIN, EXPRESSED"/>
    <property type="match status" value="1"/>
</dbReference>
<feature type="compositionally biased region" description="Polar residues" evidence="1">
    <location>
        <begin position="290"/>
        <end position="299"/>
    </location>
</feature>
<dbReference type="CDD" id="cd00167">
    <property type="entry name" value="SANT"/>
    <property type="match status" value="1"/>
</dbReference>
<organism evidence="5">
    <name type="scientific">Volvox carteri f. nagariensis</name>
    <dbReference type="NCBI Taxonomy" id="3068"/>
    <lineage>
        <taxon>Eukaryota</taxon>
        <taxon>Viridiplantae</taxon>
        <taxon>Chlorophyta</taxon>
        <taxon>core chlorophytes</taxon>
        <taxon>Chlorophyceae</taxon>
        <taxon>CS clade</taxon>
        <taxon>Chlamydomonadales</taxon>
        <taxon>Volvocaceae</taxon>
        <taxon>Volvox</taxon>
    </lineage>
</organism>
<name>D8TVH6_VOLCA</name>
<proteinExistence type="predicted"/>
<evidence type="ECO:0000259" key="3">
    <source>
        <dbReference type="PROSITE" id="PS51294"/>
    </source>
</evidence>
<sequence>MTLPSDSRELSSASELEEASKVPSVHGDGSISLTDDEGWPTCSSRSRCRRPKWTREEEMVLVEAHCTLGNAWVAIAECLPGRTPSEVKNIWHSTLRARKLETRSMLRAYVTALKDRADKPAARQQAMRAAQTCLSETAGGDVFPPGKRTHKRSAAQQQQQHQPSQVRTRDTCAGAGAGAGAGPKPTEQDDAGAAGTQALRRPSAGAGADAAAFTSVAAFTLSAGATPTADTRAAAAAAAGAAAAAAPTSGHRSSLGSEWSTVSSGAQEPCHPSAGGHSATATATVHLPSGPSSGDFTTATATPPQVLSFSPTVSPASSIYALQLPVPSPAAAAANPSGHRASAGALVTLSTTGGRVGSPAVQHSHSPAAAASAAANFKATLPHSLAAITSGSGSAAAVSTATCGGGSGGGEAASSPGWLVPYVTSTLADATDSQLVMRQQQATAPHGWGQGHGLACSSATQMTWEPGSVTPATPPGVAAHAADSCSGSGGDTRSLWAGVSGRALMSPTGAHPGTQAAPLAVASSGATIAASGCPAASKQPFAVSTEHTTAMSGSQFRGAVPIPFSGLGNGPAATNSGSDGAGIGIVTMGLYGIMDEELLACIGA</sequence>
<protein>
    <submittedName>
        <fullName evidence="4">Uncharacterized protein</fullName>
    </submittedName>
</protein>
<dbReference type="PROSITE" id="PS51294">
    <property type="entry name" value="HTH_MYB"/>
    <property type="match status" value="1"/>
</dbReference>
<dbReference type="InParanoid" id="D8TVH6"/>
<evidence type="ECO:0000259" key="2">
    <source>
        <dbReference type="PROSITE" id="PS50090"/>
    </source>
</evidence>
<dbReference type="KEGG" id="vcn:VOLCADRAFT_104639"/>
<dbReference type="Pfam" id="PF00249">
    <property type="entry name" value="Myb_DNA-binding"/>
    <property type="match status" value="1"/>
</dbReference>
<dbReference type="Gene3D" id="1.10.10.60">
    <property type="entry name" value="Homeodomain-like"/>
    <property type="match status" value="1"/>
</dbReference>
<dbReference type="Proteomes" id="UP000001058">
    <property type="component" value="Unassembled WGS sequence"/>
</dbReference>
<dbReference type="SUPFAM" id="SSF46689">
    <property type="entry name" value="Homeodomain-like"/>
    <property type="match status" value="1"/>
</dbReference>
<dbReference type="GO" id="GO:0000978">
    <property type="term" value="F:RNA polymerase II cis-regulatory region sequence-specific DNA binding"/>
    <property type="evidence" value="ECO:0007669"/>
    <property type="project" value="TreeGrafter"/>
</dbReference>
<dbReference type="OrthoDB" id="551142at2759"/>